<sequence length="118" mass="13402">MHTYRYPFYSFFKNEKYLKLNPDFPKLPISSSADQPDILHSDMSESVLKSSNFGHFLLGLISNSGAKAVDFKSDISVFHAASLFILSNGVFRRLIQKSESFDSSIRFAPNLQCLSERN</sequence>
<gene>
    <name evidence="1" type="ORF">CEXT_94751</name>
</gene>
<evidence type="ECO:0000313" key="2">
    <source>
        <dbReference type="Proteomes" id="UP001054945"/>
    </source>
</evidence>
<dbReference type="EMBL" id="BPLR01009366">
    <property type="protein sequence ID" value="GIY31374.1"/>
    <property type="molecule type" value="Genomic_DNA"/>
</dbReference>
<dbReference type="Proteomes" id="UP001054945">
    <property type="component" value="Unassembled WGS sequence"/>
</dbReference>
<proteinExistence type="predicted"/>
<reference evidence="1 2" key="1">
    <citation type="submission" date="2021-06" db="EMBL/GenBank/DDBJ databases">
        <title>Caerostris extrusa draft genome.</title>
        <authorList>
            <person name="Kono N."/>
            <person name="Arakawa K."/>
        </authorList>
    </citation>
    <scope>NUCLEOTIDE SEQUENCE [LARGE SCALE GENOMIC DNA]</scope>
</reference>
<organism evidence="1 2">
    <name type="scientific">Caerostris extrusa</name>
    <name type="common">Bark spider</name>
    <name type="synonym">Caerostris bankana</name>
    <dbReference type="NCBI Taxonomy" id="172846"/>
    <lineage>
        <taxon>Eukaryota</taxon>
        <taxon>Metazoa</taxon>
        <taxon>Ecdysozoa</taxon>
        <taxon>Arthropoda</taxon>
        <taxon>Chelicerata</taxon>
        <taxon>Arachnida</taxon>
        <taxon>Araneae</taxon>
        <taxon>Araneomorphae</taxon>
        <taxon>Entelegynae</taxon>
        <taxon>Araneoidea</taxon>
        <taxon>Araneidae</taxon>
        <taxon>Caerostris</taxon>
    </lineage>
</organism>
<name>A0AAV4SEG1_CAEEX</name>
<dbReference type="AlphaFoldDB" id="A0AAV4SEG1"/>
<evidence type="ECO:0000313" key="1">
    <source>
        <dbReference type="EMBL" id="GIY31374.1"/>
    </source>
</evidence>
<comment type="caution">
    <text evidence="1">The sequence shown here is derived from an EMBL/GenBank/DDBJ whole genome shotgun (WGS) entry which is preliminary data.</text>
</comment>
<accession>A0AAV4SEG1</accession>
<protein>
    <submittedName>
        <fullName evidence="1">Uncharacterized protein</fullName>
    </submittedName>
</protein>
<keyword evidence="2" id="KW-1185">Reference proteome</keyword>